<evidence type="ECO:0000259" key="12">
    <source>
        <dbReference type="Pfam" id="PF16916"/>
    </source>
</evidence>
<reference evidence="13 14" key="1">
    <citation type="journal article" date="2020" name="G3 (Bethesda)">
        <title>Improved Reference Genome for Cyclotella cryptica CCMP332, a Model for Cell Wall Morphogenesis, Salinity Adaptation, and Lipid Production in Diatoms (Bacillariophyta).</title>
        <authorList>
            <person name="Roberts W.R."/>
            <person name="Downey K.M."/>
            <person name="Ruck E.C."/>
            <person name="Traller J.C."/>
            <person name="Alverson A.J."/>
        </authorList>
    </citation>
    <scope>NUCLEOTIDE SEQUENCE [LARGE SCALE GENOMIC DNA]</scope>
    <source>
        <strain evidence="13 14">CCMP332</strain>
    </source>
</reference>
<dbReference type="Pfam" id="PF01545">
    <property type="entry name" value="Cation_efflux"/>
    <property type="match status" value="1"/>
</dbReference>
<dbReference type="AlphaFoldDB" id="A0ABD3QKQ1"/>
<keyword evidence="5" id="KW-0862">Zinc</keyword>
<proteinExistence type="inferred from homology"/>
<dbReference type="InterPro" id="IPR027470">
    <property type="entry name" value="Cation_efflux_CTD"/>
</dbReference>
<keyword evidence="4 10" id="KW-0812">Transmembrane</keyword>
<organism evidence="13 14">
    <name type="scientific">Cyclotella cryptica</name>
    <dbReference type="NCBI Taxonomy" id="29204"/>
    <lineage>
        <taxon>Eukaryota</taxon>
        <taxon>Sar</taxon>
        <taxon>Stramenopiles</taxon>
        <taxon>Ochrophyta</taxon>
        <taxon>Bacillariophyta</taxon>
        <taxon>Coscinodiscophyceae</taxon>
        <taxon>Thalassiosirophycidae</taxon>
        <taxon>Stephanodiscales</taxon>
        <taxon>Stephanodiscaceae</taxon>
        <taxon>Cyclotella</taxon>
    </lineage>
</organism>
<dbReference type="NCBIfam" id="TIGR01297">
    <property type="entry name" value="CDF"/>
    <property type="match status" value="1"/>
</dbReference>
<feature type="non-terminal residue" evidence="13">
    <location>
        <position position="1"/>
    </location>
</feature>
<dbReference type="SUPFAM" id="SSF160240">
    <property type="entry name" value="Cation efflux protein cytoplasmic domain-like"/>
    <property type="match status" value="1"/>
</dbReference>
<gene>
    <name evidence="13" type="ORF">HJC23_002341</name>
</gene>
<dbReference type="GO" id="GO:0016020">
    <property type="term" value="C:membrane"/>
    <property type="evidence" value="ECO:0007669"/>
    <property type="project" value="UniProtKB-SubCell"/>
</dbReference>
<dbReference type="SUPFAM" id="SSF161111">
    <property type="entry name" value="Cation efflux protein transmembrane domain-like"/>
    <property type="match status" value="1"/>
</dbReference>
<dbReference type="PANTHER" id="PTHR11562">
    <property type="entry name" value="CATION EFFLUX PROTEIN/ ZINC TRANSPORTER"/>
    <property type="match status" value="1"/>
</dbReference>
<evidence type="ECO:0000256" key="2">
    <source>
        <dbReference type="ARBA" id="ARBA00008873"/>
    </source>
</evidence>
<dbReference type="InterPro" id="IPR050681">
    <property type="entry name" value="CDF/SLC30A"/>
</dbReference>
<feature type="transmembrane region" description="Helical" evidence="10">
    <location>
        <begin position="101"/>
        <end position="120"/>
    </location>
</feature>
<feature type="transmembrane region" description="Helical" evidence="10">
    <location>
        <begin position="132"/>
        <end position="153"/>
    </location>
</feature>
<dbReference type="EMBL" id="JABMIG020000029">
    <property type="protein sequence ID" value="KAL3801048.1"/>
    <property type="molecule type" value="Genomic_DNA"/>
</dbReference>
<evidence type="ECO:0000313" key="14">
    <source>
        <dbReference type="Proteomes" id="UP001516023"/>
    </source>
</evidence>
<evidence type="ECO:0000256" key="1">
    <source>
        <dbReference type="ARBA" id="ARBA00004141"/>
    </source>
</evidence>
<keyword evidence="14" id="KW-1185">Reference proteome</keyword>
<dbReference type="Pfam" id="PF16916">
    <property type="entry name" value="ZT_dimer"/>
    <property type="match status" value="1"/>
</dbReference>
<dbReference type="Gene3D" id="1.20.1510.10">
    <property type="entry name" value="Cation efflux protein transmembrane domain"/>
    <property type="match status" value="1"/>
</dbReference>
<feature type="transmembrane region" description="Helical" evidence="10">
    <location>
        <begin position="173"/>
        <end position="192"/>
    </location>
</feature>
<dbReference type="InterPro" id="IPR058533">
    <property type="entry name" value="Cation_efflux_TM"/>
</dbReference>
<keyword evidence="8 10" id="KW-0472">Membrane</keyword>
<dbReference type="InterPro" id="IPR036837">
    <property type="entry name" value="Cation_efflux_CTD_sf"/>
</dbReference>
<keyword evidence="6 10" id="KW-1133">Transmembrane helix</keyword>
<keyword evidence="3" id="KW-0813">Transport</keyword>
<evidence type="ECO:0000256" key="8">
    <source>
        <dbReference type="ARBA" id="ARBA00023136"/>
    </source>
</evidence>
<evidence type="ECO:0000256" key="6">
    <source>
        <dbReference type="ARBA" id="ARBA00022989"/>
    </source>
</evidence>
<evidence type="ECO:0000313" key="13">
    <source>
        <dbReference type="EMBL" id="KAL3801048.1"/>
    </source>
</evidence>
<keyword evidence="7" id="KW-0406">Ion transport</keyword>
<evidence type="ECO:0000256" key="5">
    <source>
        <dbReference type="ARBA" id="ARBA00022906"/>
    </source>
</evidence>
<feature type="region of interest" description="Disordered" evidence="9">
    <location>
        <begin position="15"/>
        <end position="43"/>
    </location>
</feature>
<evidence type="ECO:0000256" key="3">
    <source>
        <dbReference type="ARBA" id="ARBA00022448"/>
    </source>
</evidence>
<comment type="caution">
    <text evidence="13">The sequence shown here is derived from an EMBL/GenBank/DDBJ whole genome shotgun (WGS) entry which is preliminary data.</text>
</comment>
<dbReference type="Proteomes" id="UP001516023">
    <property type="component" value="Unassembled WGS sequence"/>
</dbReference>
<dbReference type="GO" id="GO:0006829">
    <property type="term" value="P:zinc ion transport"/>
    <property type="evidence" value="ECO:0007669"/>
    <property type="project" value="UniProtKB-KW"/>
</dbReference>
<evidence type="ECO:0000256" key="4">
    <source>
        <dbReference type="ARBA" id="ARBA00022692"/>
    </source>
</evidence>
<feature type="transmembrane region" description="Helical" evidence="10">
    <location>
        <begin position="260"/>
        <end position="283"/>
    </location>
</feature>
<feature type="compositionally biased region" description="Basic and acidic residues" evidence="9">
    <location>
        <begin position="15"/>
        <end position="34"/>
    </location>
</feature>
<accession>A0ABD3QKQ1</accession>
<comment type="subcellular location">
    <subcellularLocation>
        <location evidence="1">Membrane</location>
        <topology evidence="1">Multi-pass membrane protein</topology>
    </subcellularLocation>
</comment>
<comment type="similarity">
    <text evidence="2">Belongs to the cation diffusion facilitator (CDF) transporter (TC 2.A.4) family. SLC30A subfamily.</text>
</comment>
<name>A0ABD3QKQ1_9STRA</name>
<sequence length="401" mass="43771">FRDQFIVPTSMALGHSHEHNHHGDHCDDKHDHSHEHHFHHHESVSLKEPDAIEKAHRYHVLRKLKIASFLCLTFLVVEIVGGIISGSLSVLSDAAHLAADLSAYLVAIVGSHIASLPATAEYTFGFQRTESIVALFSMVTLAVMSIGLAVEAVRRMWGLIYSPEDIDVVDGKLMTLLALIGVVVNISLALILGTDHVHMPGAEHGHDHSHDHEHGGCSHGEEYSGAGLLDLELVEVDGHDHDDCVAVASKPVRNVNLHAAYIHALADLAQSVTVLIAGVIIWQKPNWQITDPICTLIFSILVCYSTVGVIKSSLYVLLEKVPPGVHWDEIYSAICAVPGVSNVHELHIWSISHGTSILSVHAVAEDVGQAYNDIKSICNERNIFKLTLQILPKTISEECLS</sequence>
<evidence type="ECO:0000259" key="11">
    <source>
        <dbReference type="Pfam" id="PF01545"/>
    </source>
</evidence>
<evidence type="ECO:0000256" key="9">
    <source>
        <dbReference type="SAM" id="MobiDB-lite"/>
    </source>
</evidence>
<feature type="domain" description="Cation efflux protein transmembrane" evidence="11">
    <location>
        <begin position="64"/>
        <end position="318"/>
    </location>
</feature>
<keyword evidence="5" id="KW-0864">Zinc transport</keyword>
<evidence type="ECO:0000256" key="7">
    <source>
        <dbReference type="ARBA" id="ARBA00023065"/>
    </source>
</evidence>
<protein>
    <submittedName>
        <fullName evidence="13">Uncharacterized protein</fullName>
    </submittedName>
</protein>
<feature type="transmembrane region" description="Helical" evidence="10">
    <location>
        <begin position="66"/>
        <end position="89"/>
    </location>
</feature>
<dbReference type="InterPro" id="IPR027469">
    <property type="entry name" value="Cation_efflux_TMD_sf"/>
</dbReference>
<feature type="domain" description="Cation efflux protein cytoplasmic" evidence="12">
    <location>
        <begin position="322"/>
        <end position="365"/>
    </location>
</feature>
<evidence type="ECO:0000256" key="10">
    <source>
        <dbReference type="SAM" id="Phobius"/>
    </source>
</evidence>
<dbReference type="InterPro" id="IPR002524">
    <property type="entry name" value="Cation_efflux"/>
</dbReference>
<dbReference type="PANTHER" id="PTHR11562:SF17">
    <property type="entry name" value="RE54080P-RELATED"/>
    <property type="match status" value="1"/>
</dbReference>
<feature type="transmembrane region" description="Helical" evidence="10">
    <location>
        <begin position="289"/>
        <end position="310"/>
    </location>
</feature>